<gene>
    <name evidence="2" type="ORF">ANCCAN_18882</name>
</gene>
<keyword evidence="3" id="KW-1185">Reference proteome</keyword>
<sequence length="120" mass="13645">MNVGYVLCVHIFSLVVLCPAIAERLNEALRKMVTVNVRIYTVLVDDLNLSMDELERMTYMLAGMVTNRCRIIVIVPSYTVLVDDLNLSMDKLEGRRICSRVIVNGVGKDDVNDREYLGFM</sequence>
<dbReference type="Proteomes" id="UP000252519">
    <property type="component" value="Unassembled WGS sequence"/>
</dbReference>
<accession>A0A368FSU9</accession>
<evidence type="ECO:0000313" key="2">
    <source>
        <dbReference type="EMBL" id="RCN35256.1"/>
    </source>
</evidence>
<evidence type="ECO:0000313" key="3">
    <source>
        <dbReference type="Proteomes" id="UP000252519"/>
    </source>
</evidence>
<proteinExistence type="predicted"/>
<feature type="chain" id="PRO_5016803674" description="SLC12A transporter C-terminal domain-containing protein" evidence="1">
    <location>
        <begin position="23"/>
        <end position="120"/>
    </location>
</feature>
<comment type="caution">
    <text evidence="2">The sequence shown here is derived from an EMBL/GenBank/DDBJ whole genome shotgun (WGS) entry which is preliminary data.</text>
</comment>
<organism evidence="2 3">
    <name type="scientific">Ancylostoma caninum</name>
    <name type="common">Dog hookworm</name>
    <dbReference type="NCBI Taxonomy" id="29170"/>
    <lineage>
        <taxon>Eukaryota</taxon>
        <taxon>Metazoa</taxon>
        <taxon>Ecdysozoa</taxon>
        <taxon>Nematoda</taxon>
        <taxon>Chromadorea</taxon>
        <taxon>Rhabditida</taxon>
        <taxon>Rhabditina</taxon>
        <taxon>Rhabditomorpha</taxon>
        <taxon>Strongyloidea</taxon>
        <taxon>Ancylostomatidae</taxon>
        <taxon>Ancylostomatinae</taxon>
        <taxon>Ancylostoma</taxon>
    </lineage>
</organism>
<keyword evidence="1" id="KW-0732">Signal</keyword>
<dbReference type="EMBL" id="JOJR01000683">
    <property type="protein sequence ID" value="RCN35256.1"/>
    <property type="molecule type" value="Genomic_DNA"/>
</dbReference>
<name>A0A368FSU9_ANCCA</name>
<evidence type="ECO:0000256" key="1">
    <source>
        <dbReference type="SAM" id="SignalP"/>
    </source>
</evidence>
<feature type="signal peptide" evidence="1">
    <location>
        <begin position="1"/>
        <end position="22"/>
    </location>
</feature>
<evidence type="ECO:0008006" key="4">
    <source>
        <dbReference type="Google" id="ProtNLM"/>
    </source>
</evidence>
<reference evidence="2 3" key="1">
    <citation type="submission" date="2014-10" db="EMBL/GenBank/DDBJ databases">
        <title>Draft genome of the hookworm Ancylostoma caninum.</title>
        <authorList>
            <person name="Mitreva M."/>
        </authorList>
    </citation>
    <scope>NUCLEOTIDE SEQUENCE [LARGE SCALE GENOMIC DNA]</scope>
    <source>
        <strain evidence="2 3">Baltimore</strain>
    </source>
</reference>
<dbReference type="AlphaFoldDB" id="A0A368FSU9"/>
<protein>
    <recommendedName>
        <fullName evidence="4">SLC12A transporter C-terminal domain-containing protein</fullName>
    </recommendedName>
</protein>